<reference evidence="2 3" key="1">
    <citation type="submission" date="2020-09" db="EMBL/GenBank/DDBJ databases">
        <title>Sinomicrobium weinanense sp. nov., a halophilic bacteria isolated from saline-alkali soil.</title>
        <authorList>
            <person name="Wu P."/>
            <person name="Ren H."/>
            <person name="Mei Y."/>
            <person name="Liang Y."/>
            <person name="Chen Z."/>
        </authorList>
    </citation>
    <scope>NUCLEOTIDE SEQUENCE [LARGE SCALE GENOMIC DNA]</scope>
    <source>
        <strain evidence="2 3">FJxs</strain>
    </source>
</reference>
<evidence type="ECO:0000256" key="1">
    <source>
        <dbReference type="SAM" id="Phobius"/>
    </source>
</evidence>
<feature type="transmembrane region" description="Helical" evidence="1">
    <location>
        <begin position="158"/>
        <end position="178"/>
    </location>
</feature>
<keyword evidence="1" id="KW-1133">Transmembrane helix</keyword>
<accession>A0A926JQW8</accession>
<keyword evidence="1" id="KW-0472">Membrane</keyword>
<feature type="transmembrane region" description="Helical" evidence="1">
    <location>
        <begin position="23"/>
        <end position="43"/>
    </location>
</feature>
<name>A0A926JQW8_9FLAO</name>
<evidence type="ECO:0000313" key="3">
    <source>
        <dbReference type="Proteomes" id="UP000653730"/>
    </source>
</evidence>
<organism evidence="2 3">
    <name type="scientific">Sinomicrobium weinanense</name>
    <dbReference type="NCBI Taxonomy" id="2842200"/>
    <lineage>
        <taxon>Bacteria</taxon>
        <taxon>Pseudomonadati</taxon>
        <taxon>Bacteroidota</taxon>
        <taxon>Flavobacteriia</taxon>
        <taxon>Flavobacteriales</taxon>
        <taxon>Flavobacteriaceae</taxon>
        <taxon>Sinomicrobium</taxon>
    </lineage>
</organism>
<keyword evidence="1" id="KW-0812">Transmembrane</keyword>
<protein>
    <recommendedName>
        <fullName evidence="4">Prepilin type IV endopeptidase peptidase domain-containing protein</fullName>
    </recommendedName>
</protein>
<sequence>MLFIKLILIATLAAIFYQDYRSRMVSAFLFPLAASLFGTLHFLHTDRYVFLISCGINMMFIAVILLILYLYTTLKLKKRFINTSFGIGDLWFFVAVGVGFPTVTFAILFVFSVLFALVLHLLFKQKTQSPALPGIENTYTFTDEKMNTNKHLKKSVPLAGYMSLFFALILSVSAFSNFPSLYLM</sequence>
<gene>
    <name evidence="2" type="ORF">IBL28_07685</name>
</gene>
<feature type="transmembrane region" description="Helical" evidence="1">
    <location>
        <begin position="48"/>
        <end position="70"/>
    </location>
</feature>
<evidence type="ECO:0000313" key="2">
    <source>
        <dbReference type="EMBL" id="MBC9795842.1"/>
    </source>
</evidence>
<comment type="caution">
    <text evidence="2">The sequence shown here is derived from an EMBL/GenBank/DDBJ whole genome shotgun (WGS) entry which is preliminary data.</text>
</comment>
<proteinExistence type="predicted"/>
<dbReference type="RefSeq" id="WP_216334945.1">
    <property type="nucleotide sequence ID" value="NZ_JACVDC010000016.1"/>
</dbReference>
<dbReference type="EMBL" id="JACVDC010000016">
    <property type="protein sequence ID" value="MBC9795842.1"/>
    <property type="molecule type" value="Genomic_DNA"/>
</dbReference>
<evidence type="ECO:0008006" key="4">
    <source>
        <dbReference type="Google" id="ProtNLM"/>
    </source>
</evidence>
<dbReference type="Gene3D" id="1.20.120.1220">
    <property type="match status" value="1"/>
</dbReference>
<keyword evidence="3" id="KW-1185">Reference proteome</keyword>
<dbReference type="Proteomes" id="UP000653730">
    <property type="component" value="Unassembled WGS sequence"/>
</dbReference>
<feature type="transmembrane region" description="Helical" evidence="1">
    <location>
        <begin position="90"/>
        <end position="123"/>
    </location>
</feature>
<dbReference type="AlphaFoldDB" id="A0A926JQW8"/>